<organism evidence="1 2">
    <name type="scientific">Puccinia striiformis f. sp. tritici</name>
    <dbReference type="NCBI Taxonomy" id="168172"/>
    <lineage>
        <taxon>Eukaryota</taxon>
        <taxon>Fungi</taxon>
        <taxon>Dikarya</taxon>
        <taxon>Basidiomycota</taxon>
        <taxon>Pucciniomycotina</taxon>
        <taxon>Pucciniomycetes</taxon>
        <taxon>Pucciniales</taxon>
        <taxon>Pucciniaceae</taxon>
        <taxon>Puccinia</taxon>
    </lineage>
</organism>
<dbReference type="Proteomes" id="UP001060170">
    <property type="component" value="Chromosome 11"/>
</dbReference>
<evidence type="ECO:0000313" key="2">
    <source>
        <dbReference type="Proteomes" id="UP001060170"/>
    </source>
</evidence>
<accession>A0ACC0E3Z7</accession>
<evidence type="ECO:0000313" key="1">
    <source>
        <dbReference type="EMBL" id="KAI7944076.1"/>
    </source>
</evidence>
<comment type="caution">
    <text evidence="1">The sequence shown here is derived from an EMBL/GenBank/DDBJ whole genome shotgun (WGS) entry which is preliminary data.</text>
</comment>
<gene>
    <name evidence="1" type="ORF">MJO28_011604</name>
</gene>
<protein>
    <submittedName>
        <fullName evidence="1">Uncharacterized protein</fullName>
    </submittedName>
</protein>
<sequence length="508" mass="57728">MENKESPWKLKYSIAVFLRLLIVLTSTSFIHPDEHFQNTEIAIDDVFKRSSQQTRTWEWDPLRFSDYTIGGGPVRSIVPVWMTSHLALYLLKFLNSWGLIGISTRSLIIFPRLILFFLSLFVDRLIFRLIRSPSLQLLHGFSLHSLLFVCRTFSNSLESILFTIVCLLSLSICHSKTRTSLPSVVIWTILNLFTVWVRVSYISFALPIVLIVGYTRLSRSFVFTVGFTGLLGMSILIWLDCLYFDRWPTIAPISLLLYNLDKKNLAEHGTHPRYLHLLVNGPIIFGPALWLTGWCQIWGRLRLSSPTIVKLSIASLISGTLLLSIQPHQEPRFLLPLIFPLTVLCSHSISKSRSSKFKKLFWFAHLLHSVITVVLFGYLHQGGLQSALEVIPANTNIVLSYKTFDIPPSLITNAKVNKVENLRGATEERLIAMLCKTLSSSEGKLIILVAPRWAVSPPLENQFHLLFSSGIPHLDLDRLHEVFSAGPRRSGIGLYKIDEQNMKTSKMC</sequence>
<reference evidence="2" key="2">
    <citation type="journal article" date="2018" name="Mol. Plant Microbe Interact.">
        <title>Genome sequence resources for the wheat stripe rust pathogen (Puccinia striiformis f. sp. tritici) and the barley stripe rust pathogen (Puccinia striiformis f. sp. hordei).</title>
        <authorList>
            <person name="Xia C."/>
            <person name="Wang M."/>
            <person name="Yin C."/>
            <person name="Cornejo O.E."/>
            <person name="Hulbert S.H."/>
            <person name="Chen X."/>
        </authorList>
    </citation>
    <scope>NUCLEOTIDE SEQUENCE [LARGE SCALE GENOMIC DNA]</scope>
    <source>
        <strain evidence="2">93-210</strain>
    </source>
</reference>
<reference evidence="2" key="1">
    <citation type="journal article" date="2018" name="BMC Genomics">
        <title>Genomic insights into host adaptation between the wheat stripe rust pathogen (Puccinia striiformis f. sp. tritici) and the barley stripe rust pathogen (Puccinia striiformis f. sp. hordei).</title>
        <authorList>
            <person name="Xia C."/>
            <person name="Wang M."/>
            <person name="Yin C."/>
            <person name="Cornejo O.E."/>
            <person name="Hulbert S.H."/>
            <person name="Chen X."/>
        </authorList>
    </citation>
    <scope>NUCLEOTIDE SEQUENCE [LARGE SCALE GENOMIC DNA]</scope>
    <source>
        <strain evidence="2">93-210</strain>
    </source>
</reference>
<dbReference type="EMBL" id="CM045875">
    <property type="protein sequence ID" value="KAI7944076.1"/>
    <property type="molecule type" value="Genomic_DNA"/>
</dbReference>
<keyword evidence="2" id="KW-1185">Reference proteome</keyword>
<name>A0ACC0E3Z7_9BASI</name>
<reference evidence="1 2" key="3">
    <citation type="journal article" date="2022" name="Microbiol. Spectr.">
        <title>Folding features and dynamics of 3D genome architecture in plant fungal pathogens.</title>
        <authorList>
            <person name="Xia C."/>
        </authorList>
    </citation>
    <scope>NUCLEOTIDE SEQUENCE [LARGE SCALE GENOMIC DNA]</scope>
    <source>
        <strain evidence="1 2">93-210</strain>
    </source>
</reference>
<proteinExistence type="predicted"/>